<protein>
    <submittedName>
        <fullName evidence="2">Uncharacterized protein</fullName>
    </submittedName>
</protein>
<keyword evidence="1" id="KW-0812">Transmembrane</keyword>
<dbReference type="EMBL" id="KV875104">
    <property type="protein sequence ID" value="OIW24136.1"/>
    <property type="molecule type" value="Genomic_DNA"/>
</dbReference>
<dbReference type="InParanoid" id="A0A1J7J2T3"/>
<feature type="transmembrane region" description="Helical" evidence="1">
    <location>
        <begin position="14"/>
        <end position="39"/>
    </location>
</feature>
<evidence type="ECO:0000256" key="1">
    <source>
        <dbReference type="SAM" id="Phobius"/>
    </source>
</evidence>
<gene>
    <name evidence="2" type="ORF">CONLIGDRAFT_685760</name>
</gene>
<evidence type="ECO:0000313" key="2">
    <source>
        <dbReference type="EMBL" id="OIW24136.1"/>
    </source>
</evidence>
<reference evidence="2 3" key="1">
    <citation type="submission" date="2016-10" db="EMBL/GenBank/DDBJ databases">
        <title>Draft genome sequence of Coniochaeta ligniaria NRRL30616, a lignocellulolytic fungus for bioabatement of inhibitors in plant biomass hydrolysates.</title>
        <authorList>
            <consortium name="DOE Joint Genome Institute"/>
            <person name="Jimenez D.J."/>
            <person name="Hector R.E."/>
            <person name="Riley R."/>
            <person name="Sun H."/>
            <person name="Grigoriev I.V."/>
            <person name="Van Elsas J.D."/>
            <person name="Nichols N.N."/>
        </authorList>
    </citation>
    <scope>NUCLEOTIDE SEQUENCE [LARGE SCALE GENOMIC DNA]</scope>
    <source>
        <strain evidence="2 3">NRRL 30616</strain>
    </source>
</reference>
<keyword evidence="1" id="KW-1133">Transmembrane helix</keyword>
<proteinExistence type="predicted"/>
<dbReference type="AlphaFoldDB" id="A0A1J7J2T3"/>
<keyword evidence="3" id="KW-1185">Reference proteome</keyword>
<evidence type="ECO:0000313" key="3">
    <source>
        <dbReference type="Proteomes" id="UP000182658"/>
    </source>
</evidence>
<feature type="transmembrane region" description="Helical" evidence="1">
    <location>
        <begin position="59"/>
        <end position="79"/>
    </location>
</feature>
<dbReference type="Proteomes" id="UP000182658">
    <property type="component" value="Unassembled WGS sequence"/>
</dbReference>
<name>A0A1J7J2T3_9PEZI</name>
<organism evidence="2 3">
    <name type="scientific">Coniochaeta ligniaria NRRL 30616</name>
    <dbReference type="NCBI Taxonomy" id="1408157"/>
    <lineage>
        <taxon>Eukaryota</taxon>
        <taxon>Fungi</taxon>
        <taxon>Dikarya</taxon>
        <taxon>Ascomycota</taxon>
        <taxon>Pezizomycotina</taxon>
        <taxon>Sordariomycetes</taxon>
        <taxon>Sordariomycetidae</taxon>
        <taxon>Coniochaetales</taxon>
        <taxon>Coniochaetaceae</taxon>
        <taxon>Coniochaeta</taxon>
    </lineage>
</organism>
<sequence length="123" mass="13267">MTHQFFTHCIGKGFTYAILFSATAFALSSFLIFAFGFSVPSWHPDKVQYRDQLGQNPSPTPVVLGLGVLIVCAMIPGGIRDRDSDPDPAVLFRPLPTLQLRPAVDRLLDTAVTAAVLVHAASA</sequence>
<accession>A0A1J7J2T3</accession>
<keyword evidence="1" id="KW-0472">Membrane</keyword>